<accession>A0AAU7Q8J4</accession>
<protein>
    <recommendedName>
        <fullName evidence="2">Right handed beta helix domain-containing protein</fullName>
    </recommendedName>
</protein>
<dbReference type="InterPro" id="IPR011050">
    <property type="entry name" value="Pectin_lyase_fold/virulence"/>
</dbReference>
<dbReference type="EMBL" id="CP157947">
    <property type="protein sequence ID" value="XBS68536.1"/>
    <property type="molecule type" value="Genomic_DNA"/>
</dbReference>
<proteinExistence type="predicted"/>
<name>A0AAU7Q8J4_9GAMM</name>
<reference evidence="1" key="1">
    <citation type="submission" date="2024-06" db="EMBL/GenBank/DDBJ databases">
        <authorList>
            <person name="Coelho C."/>
            <person name="Bento M."/>
            <person name="Garcia E."/>
            <person name="Camelo A."/>
            <person name="Brandao I."/>
            <person name="Espirito Santo C."/>
            <person name="Trovao J."/>
            <person name="Verissimo A."/>
            <person name="Costa J."/>
            <person name="Tiago I."/>
        </authorList>
    </citation>
    <scope>NUCLEOTIDE SEQUENCE</scope>
    <source>
        <strain evidence="1">KWT182</strain>
    </source>
</reference>
<sequence length="256" mass="28157">MELTVDNFANNGDKQPKTVLGSYGVYMGTKKYNDGNNIKMPEGINFINCKFVRQDVGVHALGLFVQFLNTEFDYSSKFGGFYAGGDKVDFINCYVASQSARDNDFVAFMVQAYAPQTPEPVSIINCTINMQKNSIKDKKSFGIKLSGGAITLNAARVENCFFRGDGYNSCIFIEKSNAVIIRGNTFRVSGQNINIVSVKNMTLCDNFGLGEFVLPQPDGTECWIITGNTGNFAKVDLTKAKNSLIVNQSLSANHIY</sequence>
<organism evidence="1">
    <name type="scientific">Acerihabitans sp. KWT182</name>
    <dbReference type="NCBI Taxonomy" id="3157919"/>
    <lineage>
        <taxon>Bacteria</taxon>
        <taxon>Pseudomonadati</taxon>
        <taxon>Pseudomonadota</taxon>
        <taxon>Gammaproteobacteria</taxon>
        <taxon>Enterobacterales</taxon>
        <taxon>Pectobacteriaceae</taxon>
        <taxon>Acerihabitans</taxon>
    </lineage>
</organism>
<evidence type="ECO:0008006" key="2">
    <source>
        <dbReference type="Google" id="ProtNLM"/>
    </source>
</evidence>
<gene>
    <name evidence="1" type="ORF">ABK905_17835</name>
</gene>
<dbReference type="SUPFAM" id="SSF51126">
    <property type="entry name" value="Pectin lyase-like"/>
    <property type="match status" value="1"/>
</dbReference>
<evidence type="ECO:0000313" key="1">
    <source>
        <dbReference type="EMBL" id="XBS68536.1"/>
    </source>
</evidence>
<dbReference type="AlphaFoldDB" id="A0AAU7Q8J4"/>